<dbReference type="InterPro" id="IPR001507">
    <property type="entry name" value="ZP_dom"/>
</dbReference>
<dbReference type="GO" id="GO:0009653">
    <property type="term" value="P:anatomical structure morphogenesis"/>
    <property type="evidence" value="ECO:0007669"/>
    <property type="project" value="TreeGrafter"/>
</dbReference>
<dbReference type="Pfam" id="PF00100">
    <property type="entry name" value="Zona_pellucida"/>
    <property type="match status" value="1"/>
</dbReference>
<reference evidence="6" key="1">
    <citation type="submission" date="2022-11" db="UniProtKB">
        <authorList>
            <consortium name="WormBaseParasite"/>
        </authorList>
    </citation>
    <scope>IDENTIFICATION</scope>
</reference>
<dbReference type="PROSITE" id="PS51034">
    <property type="entry name" value="ZP_2"/>
    <property type="match status" value="1"/>
</dbReference>
<evidence type="ECO:0000256" key="2">
    <source>
        <dbReference type="SAM" id="MobiDB-lite"/>
    </source>
</evidence>
<evidence type="ECO:0000259" key="4">
    <source>
        <dbReference type="PROSITE" id="PS51034"/>
    </source>
</evidence>
<dbReference type="WBParaSite" id="scaffold4729_cov240.g8593">
    <property type="protein sequence ID" value="scaffold4729_cov240.g8593"/>
    <property type="gene ID" value="scaffold4729_cov240.g8593"/>
</dbReference>
<accession>A0A915MS30</accession>
<dbReference type="Gene3D" id="3.50.4.10">
    <property type="entry name" value="Hepatocyte Growth Factor"/>
    <property type="match status" value="3"/>
</dbReference>
<dbReference type="SMART" id="SM00473">
    <property type="entry name" value="PAN_AP"/>
    <property type="match status" value="4"/>
</dbReference>
<dbReference type="PANTHER" id="PTHR47327">
    <property type="entry name" value="FI18240P1-RELATED"/>
    <property type="match status" value="1"/>
</dbReference>
<protein>
    <submittedName>
        <fullName evidence="6">Uncharacterized protein</fullName>
    </submittedName>
</protein>
<feature type="region of interest" description="Disordered" evidence="2">
    <location>
        <begin position="485"/>
        <end position="562"/>
    </location>
</feature>
<dbReference type="AlphaFoldDB" id="A0A915MS30"/>
<name>A0A915MS30_MELJA</name>
<dbReference type="CDD" id="cd01099">
    <property type="entry name" value="PAN_AP_HGF"/>
    <property type="match status" value="3"/>
</dbReference>
<dbReference type="PANTHER" id="PTHR47327:SF4">
    <property type="entry name" value="APPLE DOMAIN-CONTAINING PROTEIN-RELATED"/>
    <property type="match status" value="1"/>
</dbReference>
<evidence type="ECO:0000259" key="3">
    <source>
        <dbReference type="PROSITE" id="PS50948"/>
    </source>
</evidence>
<dbReference type="SUPFAM" id="SSF57414">
    <property type="entry name" value="Hairpin loop containing domain-like"/>
    <property type="match status" value="4"/>
</dbReference>
<dbReference type="InterPro" id="IPR055355">
    <property type="entry name" value="ZP-C"/>
</dbReference>
<dbReference type="InterPro" id="IPR052774">
    <property type="entry name" value="Celegans_DevNeuronal_Protein"/>
</dbReference>
<sequence>MALISECNLEEAPVFLLQRNVSSIAGTEPLRTVPVTGGFLECAELCSAANSKKICSSPFHFDVHEQKILVGFAREVVSAESIHQCLTACLDAVDTFGFECESVMYYPLDAECILNTEDRLDRPDLFVDEKEDTVVYLDNNCAGSQCHAPYVTQYVAVEGKQLAEELDHNFDGMELTECEQLCNQRLSANDFNCKAFMYNNQTRSCILSDERSRPLGRANLTDAKGWTYHEKKCFASPRTCRNVPSFTRVPQMLLVGFASFVMENVPSVTMCLDQCTNPPPETGQSFVCKSVMYYYNEQECILNAESRHSKPDLFIPEEDDFVVDYFDINCRLEQEQCIDGRTPQLVRTINSALPEGEGSIHVLETIKGGVQQCAKNGTSQLLGENSKHSPSACVDPEGAIFSRFLYTRWVANSPNREISSLPLSKCLNLCSVGGEQCEGVNYNRRNGSCQLFTSLLLNSSPNSQQDKDEHVDFYRNICRVKESKSDSGAANVPKTQQATAAPPPSVQLTEPNIKLPPQSTKPINGKTGKEQLPVGSKSFGVTNTRDDGENSITGTAPPPVDGKLIIKPSPQVSIPSPVLIPAQEVHTICNYEGISVQIKHSSPFSGVVFVRNKYDTCRVEVEGKDSVVLVLGLPANFGMKPIALINSQKHGKGNKTHGDTLLSVEGSKKQIEGGSSTEDIQLINSQKDLKRSRRQLQRDCGLQDMDNGTYKTVIVVQTNNLGIPGLISCNYSSMLGGKVQTAAALRVHGPQPSLIQPRGKIELGNPVLMQMGPVRSERQSGEGPLIQAKLGDILELKWEIMAMDEELDFLVRDCFAEPGTSGNQGERLPLIENGCPTPAVAQKLIPNPIKAINSAVKLTYLQAFRFDSSPAIRITCHLELCKENCKSVNCKFNDGIKESWGRKRRFAIDNNINRKNEVKEFETRRFVVPRFAQATTSLVIVDPLQQQNSVIKTEQQQQPFISHSSISKQIFENNKKENNKNITKTVKKSSSLFEAFTEAAGGRKINLELTTNSEQQQLCLHKWTLGGVFGTLLTLIVVQSGVVAKHLINRFIVEKRI</sequence>
<feature type="domain" description="Apple" evidence="3">
    <location>
        <begin position="55"/>
        <end position="141"/>
    </location>
</feature>
<evidence type="ECO:0000313" key="6">
    <source>
        <dbReference type="WBParaSite" id="scaffold4729_cov240.g8593"/>
    </source>
</evidence>
<feature type="domain" description="Apple" evidence="3">
    <location>
        <begin position="146"/>
        <end position="233"/>
    </location>
</feature>
<feature type="domain" description="ZP" evidence="4">
    <location>
        <begin position="588"/>
        <end position="897"/>
    </location>
</feature>
<dbReference type="Proteomes" id="UP000887561">
    <property type="component" value="Unplaced"/>
</dbReference>
<evidence type="ECO:0000256" key="1">
    <source>
        <dbReference type="ARBA" id="ARBA00023157"/>
    </source>
</evidence>
<dbReference type="FunFam" id="3.50.4.10:FF:000014">
    <property type="entry name" value="NOmpA Homolog (Drosophila nompA: no mechanoreceptor potential A)"/>
    <property type="match status" value="2"/>
</dbReference>
<dbReference type="InterPro" id="IPR003609">
    <property type="entry name" value="Pan_app"/>
</dbReference>
<keyword evidence="1" id="KW-1015">Disulfide bond</keyword>
<dbReference type="SMART" id="SM00241">
    <property type="entry name" value="ZP"/>
    <property type="match status" value="1"/>
</dbReference>
<dbReference type="Pfam" id="PF00024">
    <property type="entry name" value="PAN_1"/>
    <property type="match status" value="4"/>
</dbReference>
<dbReference type="InterPro" id="IPR042235">
    <property type="entry name" value="ZP-C_dom"/>
</dbReference>
<dbReference type="Gene3D" id="2.60.40.4100">
    <property type="entry name" value="Zona pellucida, ZP-C domain"/>
    <property type="match status" value="1"/>
</dbReference>
<proteinExistence type="predicted"/>
<dbReference type="PROSITE" id="PS50948">
    <property type="entry name" value="PAN"/>
    <property type="match status" value="4"/>
</dbReference>
<evidence type="ECO:0000313" key="5">
    <source>
        <dbReference type="Proteomes" id="UP000887561"/>
    </source>
</evidence>
<organism evidence="5 6">
    <name type="scientific">Meloidogyne javanica</name>
    <name type="common">Root-knot nematode worm</name>
    <dbReference type="NCBI Taxonomy" id="6303"/>
    <lineage>
        <taxon>Eukaryota</taxon>
        <taxon>Metazoa</taxon>
        <taxon>Ecdysozoa</taxon>
        <taxon>Nematoda</taxon>
        <taxon>Chromadorea</taxon>
        <taxon>Rhabditida</taxon>
        <taxon>Tylenchina</taxon>
        <taxon>Tylenchomorpha</taxon>
        <taxon>Tylenchoidea</taxon>
        <taxon>Meloidogynidae</taxon>
        <taxon>Meloidogyninae</taxon>
        <taxon>Meloidogyne</taxon>
        <taxon>Meloidogyne incognita group</taxon>
    </lineage>
</organism>
<feature type="domain" description="Apple" evidence="3">
    <location>
        <begin position="393"/>
        <end position="478"/>
    </location>
</feature>
<feature type="domain" description="Apple" evidence="3">
    <location>
        <begin position="240"/>
        <end position="330"/>
    </location>
</feature>
<keyword evidence="5" id="KW-1185">Reference proteome</keyword>